<feature type="compositionally biased region" description="Polar residues" evidence="1">
    <location>
        <begin position="12"/>
        <end position="21"/>
    </location>
</feature>
<proteinExistence type="predicted"/>
<dbReference type="RefSeq" id="WP_003456369.1">
    <property type="nucleotide sequence ID" value="NC_008261.1"/>
</dbReference>
<evidence type="ECO:0000313" key="3">
    <source>
        <dbReference type="Proteomes" id="UP000001823"/>
    </source>
</evidence>
<keyword evidence="3" id="KW-1185">Reference proteome</keyword>
<gene>
    <name evidence="2" type="ordered locus">CPF_1230</name>
</gene>
<dbReference type="PaxDb" id="195103-CPF_1230"/>
<protein>
    <submittedName>
        <fullName evidence="2">Uncharacterized protein</fullName>
    </submittedName>
</protein>
<organism evidence="2 3">
    <name type="scientific">Clostridium perfringens (strain ATCC 13124 / DSM 756 / JCM 1290 / NCIMB 6125 / NCTC 8237 / Type A)</name>
    <dbReference type="NCBI Taxonomy" id="195103"/>
    <lineage>
        <taxon>Bacteria</taxon>
        <taxon>Bacillati</taxon>
        <taxon>Bacillota</taxon>
        <taxon>Clostridia</taxon>
        <taxon>Eubacteriales</taxon>
        <taxon>Clostridiaceae</taxon>
        <taxon>Clostridium</taxon>
    </lineage>
</organism>
<dbReference type="KEGG" id="cpf:CPF_1230"/>
<dbReference type="GeneID" id="93002495"/>
<name>A0A0H2YU12_CLOP1</name>
<sequence>MSKNCKKHKTDSISPCSNNYNEKVKNKANENTPYESNEPSSKTTYK</sequence>
<dbReference type="Proteomes" id="UP000001823">
    <property type="component" value="Chromosome"/>
</dbReference>
<dbReference type="EMBL" id="CP000246">
    <property type="protein sequence ID" value="ABG84279.1"/>
    <property type="molecule type" value="Genomic_DNA"/>
</dbReference>
<dbReference type="AlphaFoldDB" id="A0A0H2YU12"/>
<evidence type="ECO:0000256" key="1">
    <source>
        <dbReference type="SAM" id="MobiDB-lite"/>
    </source>
</evidence>
<feature type="region of interest" description="Disordered" evidence="1">
    <location>
        <begin position="1"/>
        <end position="46"/>
    </location>
</feature>
<reference evidence="2 3" key="1">
    <citation type="journal article" date="2006" name="Genome Res.">
        <title>Skewed genomic variability in strains of the toxigenic bacterial pathogen, Clostridium perfringens.</title>
        <authorList>
            <person name="Myers G.S."/>
            <person name="Rasko D.A."/>
            <person name="Cheung J.K."/>
            <person name="Ravel J."/>
            <person name="Seshadri R."/>
            <person name="Deboy R.T."/>
            <person name="Ren Q."/>
            <person name="Varga J."/>
            <person name="Awad M.M."/>
            <person name="Brinkac L.M."/>
            <person name="Daugherty S.C."/>
            <person name="Haft D.H."/>
            <person name="Dodson R.J."/>
            <person name="Madupu R."/>
            <person name="Nelson W.C."/>
            <person name="Rosovitz M.J."/>
            <person name="Sullivan S.A."/>
            <person name="Khouri H."/>
            <person name="Dimitrov G.I."/>
            <person name="Watkins K.L."/>
            <person name="Mulligan S."/>
            <person name="Benton J."/>
            <person name="Radune D."/>
            <person name="Fisher D.J."/>
            <person name="Atkins H.S."/>
            <person name="Hiscox T."/>
            <person name="Jost B.H."/>
            <person name="Billington S.J."/>
            <person name="Songer J.G."/>
            <person name="McClane B.A."/>
            <person name="Titball R.W."/>
            <person name="Rood J.I."/>
            <person name="Melville S.B."/>
            <person name="Paulsen I.T."/>
        </authorList>
    </citation>
    <scope>NUCLEOTIDE SEQUENCE [LARGE SCALE GENOMIC DNA]</scope>
    <source>
        <strain evidence="3">ATCC 13124 / DSM 756 / JCM 1290 / NCIMB 6125 / NCTC 8237 / S 107 / Type A</strain>
    </source>
</reference>
<accession>A0A0H2YU12</accession>
<dbReference type="HOGENOM" id="CLU_216263_1_0_9"/>
<feature type="compositionally biased region" description="Polar residues" evidence="1">
    <location>
        <begin position="29"/>
        <end position="46"/>
    </location>
</feature>
<evidence type="ECO:0000313" key="2">
    <source>
        <dbReference type="EMBL" id="ABG84279.1"/>
    </source>
</evidence>